<evidence type="ECO:0000313" key="1">
    <source>
        <dbReference type="EMBL" id="KKM64524.1"/>
    </source>
</evidence>
<dbReference type="AlphaFoldDB" id="A0A0F9J466"/>
<comment type="caution">
    <text evidence="1">The sequence shown here is derived from an EMBL/GenBank/DDBJ whole genome shotgun (WGS) entry which is preliminary data.</text>
</comment>
<accession>A0A0F9J466</accession>
<sequence>MSEEKQPLTLPRVKKTITYKIKEIKRGQVFISRKDGAIWFFKEYNPDTYNVRISSKSGKIDKWIKATSLRVGYKKGK</sequence>
<name>A0A0F9J466_9ZZZZ</name>
<reference evidence="1" key="1">
    <citation type="journal article" date="2015" name="Nature">
        <title>Complex archaea that bridge the gap between prokaryotes and eukaryotes.</title>
        <authorList>
            <person name="Spang A."/>
            <person name="Saw J.H."/>
            <person name="Jorgensen S.L."/>
            <person name="Zaremba-Niedzwiedzka K."/>
            <person name="Martijn J."/>
            <person name="Lind A.E."/>
            <person name="van Eijk R."/>
            <person name="Schleper C."/>
            <person name="Guy L."/>
            <person name="Ettema T.J."/>
        </authorList>
    </citation>
    <scope>NUCLEOTIDE SEQUENCE</scope>
</reference>
<protein>
    <submittedName>
        <fullName evidence="1">Uncharacterized protein</fullName>
    </submittedName>
</protein>
<proteinExistence type="predicted"/>
<dbReference type="EMBL" id="LAZR01010884">
    <property type="protein sequence ID" value="KKM64524.1"/>
    <property type="molecule type" value="Genomic_DNA"/>
</dbReference>
<organism evidence="1">
    <name type="scientific">marine sediment metagenome</name>
    <dbReference type="NCBI Taxonomy" id="412755"/>
    <lineage>
        <taxon>unclassified sequences</taxon>
        <taxon>metagenomes</taxon>
        <taxon>ecological metagenomes</taxon>
    </lineage>
</organism>
<gene>
    <name evidence="1" type="ORF">LCGC14_1500560</name>
</gene>